<dbReference type="Gene3D" id="3.30.70.270">
    <property type="match status" value="1"/>
</dbReference>
<dbReference type="Proteomes" id="UP000004358">
    <property type="component" value="Unassembled WGS sequence"/>
</dbReference>
<dbReference type="CDD" id="cd03468">
    <property type="entry name" value="PolY_like"/>
    <property type="match status" value="1"/>
</dbReference>
<dbReference type="PANTHER" id="PTHR35369">
    <property type="entry name" value="BLR3025 PROTEIN-RELATED"/>
    <property type="match status" value="1"/>
</dbReference>
<reference evidence="4 5" key="1">
    <citation type="submission" date="2006-02" db="EMBL/GenBank/DDBJ databases">
        <authorList>
            <person name="Amann R."/>
            <person name="Ferriera S."/>
            <person name="Johnson J."/>
            <person name="Kravitz S."/>
            <person name="Halpern A."/>
            <person name="Remington K."/>
            <person name="Beeson K."/>
            <person name="Tran B."/>
            <person name="Rogers Y.-H."/>
            <person name="Friedman R."/>
            <person name="Venter J.C."/>
        </authorList>
    </citation>
    <scope>NUCLEOTIDE SEQUENCE [LARGE SCALE GENOMIC DNA]</scope>
    <source>
        <strain evidence="4 5">DSM 3645</strain>
    </source>
</reference>
<dbReference type="Pfam" id="PF00817">
    <property type="entry name" value="IMS"/>
    <property type="match status" value="1"/>
</dbReference>
<comment type="similarity">
    <text evidence="1">Belongs to the DNA polymerase type-Y family.</text>
</comment>
<evidence type="ECO:0000259" key="3">
    <source>
        <dbReference type="PROSITE" id="PS50173"/>
    </source>
</evidence>
<protein>
    <recommendedName>
        <fullName evidence="3">UmuC domain-containing protein</fullName>
    </recommendedName>
</protein>
<organism evidence="4 5">
    <name type="scientific">Blastopirellula marina DSM 3645</name>
    <dbReference type="NCBI Taxonomy" id="314230"/>
    <lineage>
        <taxon>Bacteria</taxon>
        <taxon>Pseudomonadati</taxon>
        <taxon>Planctomycetota</taxon>
        <taxon>Planctomycetia</taxon>
        <taxon>Pirellulales</taxon>
        <taxon>Pirellulaceae</taxon>
        <taxon>Blastopirellula</taxon>
    </lineage>
</organism>
<proteinExistence type="inferred from homology"/>
<evidence type="ECO:0000313" key="5">
    <source>
        <dbReference type="Proteomes" id="UP000004358"/>
    </source>
</evidence>
<dbReference type="SUPFAM" id="SSF56672">
    <property type="entry name" value="DNA/RNA polymerases"/>
    <property type="match status" value="1"/>
</dbReference>
<dbReference type="InterPro" id="IPR043128">
    <property type="entry name" value="Rev_trsase/Diguanyl_cyclase"/>
</dbReference>
<dbReference type="RefSeq" id="WP_002653724.1">
    <property type="nucleotide sequence ID" value="NZ_CH672376.1"/>
</dbReference>
<feature type="domain" description="UmuC" evidence="3">
    <location>
        <begin position="22"/>
        <end position="160"/>
    </location>
</feature>
<dbReference type="InterPro" id="IPR050356">
    <property type="entry name" value="SulA_CellDiv_inhibitor"/>
</dbReference>
<dbReference type="AlphaFoldDB" id="A3ZPQ4"/>
<dbReference type="InterPro" id="IPR043502">
    <property type="entry name" value="DNA/RNA_pol_sf"/>
</dbReference>
<dbReference type="PROSITE" id="PS50173">
    <property type="entry name" value="UMUC"/>
    <property type="match status" value="1"/>
</dbReference>
<dbReference type="Gene3D" id="3.40.1170.60">
    <property type="match status" value="1"/>
</dbReference>
<name>A3ZPQ4_9BACT</name>
<keyword evidence="2" id="KW-0227">DNA damage</keyword>
<dbReference type="HOGENOM" id="CLU_028184_1_1_0"/>
<evidence type="ECO:0000256" key="1">
    <source>
        <dbReference type="ARBA" id="ARBA00010945"/>
    </source>
</evidence>
<evidence type="ECO:0000256" key="2">
    <source>
        <dbReference type="ARBA" id="ARBA00022763"/>
    </source>
</evidence>
<dbReference type="GO" id="GO:0006281">
    <property type="term" value="P:DNA repair"/>
    <property type="evidence" value="ECO:0007669"/>
    <property type="project" value="InterPro"/>
</dbReference>
<dbReference type="OrthoDB" id="9788640at2"/>
<dbReference type="EMBL" id="AANZ01000004">
    <property type="protein sequence ID" value="EAQ81732.1"/>
    <property type="molecule type" value="Genomic_DNA"/>
</dbReference>
<comment type="caution">
    <text evidence="4">The sequence shown here is derived from an EMBL/GenBank/DDBJ whole genome shotgun (WGS) entry which is preliminary data.</text>
</comment>
<dbReference type="PANTHER" id="PTHR35369:SF2">
    <property type="entry name" value="BLR3025 PROTEIN"/>
    <property type="match status" value="1"/>
</dbReference>
<sequence>MSLLAAAKRVLCLWFPDWPIQRLTISQPELAAAMFVLSTETKQGELVRYCNRTARSRGVRSGMPISEVRSLARPRDLLQSEPWRAEDDKLALQQIALRCERFSFCIGLEDAEPPECLLLDVTGIAHFFGDEQTLAEQLGQSLAKRRLDGRIAVADTVGIAWAGAHFLAHAGQPAVIASGKRLEVLPIEALRLPEATLHKLHRLGVTTIGQVLALDRASLAKRCGKSLLMRLDQWSGQLPEMITPCRPLPKFQVDQRLEEGITQPAPLEQLWQLLLKRLLGLLTPRRLGVRQLLCLVNMENRQTWETSLRLCEAVADERRLGELLRLKLEKLRLTAPLVRMTLDASEVAPLSAAQQDWLAGRSQDEARQLAKLVDRLSCRLGDQAIGVAQLSPEATPEHAVRLHAANETSAVSFTSHLRCFQALDRPTALFPQPRPIEVIAVTPDGPPVVFFWKQTRSEIVACWGPERIESRWWRQAFVRRDYYWIETSAGERLWIFRRLQDACWFWHGELL</sequence>
<dbReference type="STRING" id="314230.DSM3645_29162"/>
<dbReference type="eggNOG" id="COG0389">
    <property type="taxonomic scope" value="Bacteria"/>
</dbReference>
<gene>
    <name evidence="4" type="ORF">DSM3645_29162</name>
</gene>
<accession>A3ZPQ4</accession>
<evidence type="ECO:0000313" key="4">
    <source>
        <dbReference type="EMBL" id="EAQ81732.1"/>
    </source>
</evidence>
<dbReference type="InterPro" id="IPR001126">
    <property type="entry name" value="UmuC"/>
</dbReference>